<comment type="caution">
    <text evidence="2">The sequence shown here is derived from an EMBL/GenBank/DDBJ whole genome shotgun (WGS) entry which is preliminary data.</text>
</comment>
<sequence length="231" mass="24245">MSRTRVMLGAGAAMLASLVLVACGESPEADPVAVPTPTATVAAPRTLLAANYDEAMLGAKIEGAQGTELESVLTAQGRAIGRLVSFVACPRETADCDPAAMPEGTVYTYVHRVTVDEDVADLQETDPAVEAPATIFRSTRRATGFNGSIGYSREQAQAALGDADAIGVTSDQGELIWRVTSGEGWKPGATITFWWQSTLPPEGPAEAWQFETRSMSANASAPFPPADMPVE</sequence>
<feature type="signal peptide" evidence="1">
    <location>
        <begin position="1"/>
        <end position="22"/>
    </location>
</feature>
<evidence type="ECO:0008006" key="4">
    <source>
        <dbReference type="Google" id="ProtNLM"/>
    </source>
</evidence>
<protein>
    <recommendedName>
        <fullName evidence="4">Lipoprotein</fullName>
    </recommendedName>
</protein>
<keyword evidence="3" id="KW-1185">Reference proteome</keyword>
<feature type="chain" id="PRO_5047059696" description="Lipoprotein" evidence="1">
    <location>
        <begin position="23"/>
        <end position="231"/>
    </location>
</feature>
<organism evidence="2 3">
    <name type="scientific">Qipengyuania benthica</name>
    <dbReference type="NCBI Taxonomy" id="3067651"/>
    <lineage>
        <taxon>Bacteria</taxon>
        <taxon>Pseudomonadati</taxon>
        <taxon>Pseudomonadota</taxon>
        <taxon>Alphaproteobacteria</taxon>
        <taxon>Sphingomonadales</taxon>
        <taxon>Erythrobacteraceae</taxon>
        <taxon>Qipengyuania</taxon>
    </lineage>
</organism>
<gene>
    <name evidence="2" type="ORF">Q9K01_06785</name>
</gene>
<reference evidence="2 3" key="1">
    <citation type="submission" date="2023-08" db="EMBL/GenBank/DDBJ databases">
        <title>genomic of DY56.</title>
        <authorList>
            <person name="Wang Y."/>
        </authorList>
    </citation>
    <scope>NUCLEOTIDE SEQUENCE [LARGE SCALE GENOMIC DNA]</scope>
    <source>
        <strain evidence="2 3">DY56-A-20</strain>
    </source>
</reference>
<dbReference type="PROSITE" id="PS51257">
    <property type="entry name" value="PROKAR_LIPOPROTEIN"/>
    <property type="match status" value="1"/>
</dbReference>
<evidence type="ECO:0000313" key="2">
    <source>
        <dbReference type="EMBL" id="MDP4539324.1"/>
    </source>
</evidence>
<dbReference type="RefSeq" id="WP_305929459.1">
    <property type="nucleotide sequence ID" value="NZ_JAVAIL010000002.1"/>
</dbReference>
<dbReference type="Proteomes" id="UP001235664">
    <property type="component" value="Unassembled WGS sequence"/>
</dbReference>
<dbReference type="EMBL" id="JAVAIL010000002">
    <property type="protein sequence ID" value="MDP4539324.1"/>
    <property type="molecule type" value="Genomic_DNA"/>
</dbReference>
<accession>A0ABT9H7M8</accession>
<evidence type="ECO:0000256" key="1">
    <source>
        <dbReference type="SAM" id="SignalP"/>
    </source>
</evidence>
<name>A0ABT9H7M8_9SPHN</name>
<proteinExistence type="predicted"/>
<evidence type="ECO:0000313" key="3">
    <source>
        <dbReference type="Proteomes" id="UP001235664"/>
    </source>
</evidence>
<keyword evidence="1" id="KW-0732">Signal</keyword>